<name>A0A2U1TA08_9MICO</name>
<feature type="transmembrane region" description="Helical" evidence="7">
    <location>
        <begin position="296"/>
        <end position="313"/>
    </location>
</feature>
<gene>
    <name evidence="9" type="ORF">DF223_13820</name>
</gene>
<dbReference type="Proteomes" id="UP000244962">
    <property type="component" value="Unassembled WGS sequence"/>
</dbReference>
<feature type="transmembrane region" description="Helical" evidence="7">
    <location>
        <begin position="190"/>
        <end position="212"/>
    </location>
</feature>
<feature type="transmembrane region" description="Helical" evidence="7">
    <location>
        <begin position="133"/>
        <end position="153"/>
    </location>
</feature>
<comment type="caution">
    <text evidence="9">The sequence shown here is derived from an EMBL/GenBank/DDBJ whole genome shotgun (WGS) entry which is preliminary data.</text>
</comment>
<organism evidence="9 10">
    <name type="scientific">Mycetocola zhujimingii</name>
    <dbReference type="NCBI Taxonomy" id="2079792"/>
    <lineage>
        <taxon>Bacteria</taxon>
        <taxon>Bacillati</taxon>
        <taxon>Actinomycetota</taxon>
        <taxon>Actinomycetes</taxon>
        <taxon>Micrococcales</taxon>
        <taxon>Microbacteriaceae</taxon>
        <taxon>Mycetocola</taxon>
    </lineage>
</organism>
<keyword evidence="5 7" id="KW-1133">Transmembrane helix</keyword>
<dbReference type="Gene3D" id="1.10.3720.10">
    <property type="entry name" value="MetI-like"/>
    <property type="match status" value="1"/>
</dbReference>
<dbReference type="AlphaFoldDB" id="A0A2U1TA08"/>
<dbReference type="GO" id="GO:0055085">
    <property type="term" value="P:transmembrane transport"/>
    <property type="evidence" value="ECO:0007669"/>
    <property type="project" value="InterPro"/>
</dbReference>
<dbReference type="GO" id="GO:0005886">
    <property type="term" value="C:plasma membrane"/>
    <property type="evidence" value="ECO:0007669"/>
    <property type="project" value="UniProtKB-SubCell"/>
</dbReference>
<dbReference type="Pfam" id="PF00528">
    <property type="entry name" value="BPD_transp_1"/>
    <property type="match status" value="1"/>
</dbReference>
<evidence type="ECO:0000256" key="6">
    <source>
        <dbReference type="ARBA" id="ARBA00023136"/>
    </source>
</evidence>
<dbReference type="InterPro" id="IPR035906">
    <property type="entry name" value="MetI-like_sf"/>
</dbReference>
<accession>A0A2U1TA08</accession>
<dbReference type="PANTHER" id="PTHR30193:SF18">
    <property type="entry name" value="OSMOPROTECTIVE COMPOUNDS UPTAKE PERMEASE PROTEIN GGTC"/>
    <property type="match status" value="1"/>
</dbReference>
<dbReference type="SUPFAM" id="SSF161098">
    <property type="entry name" value="MetI-like"/>
    <property type="match status" value="1"/>
</dbReference>
<evidence type="ECO:0000256" key="2">
    <source>
        <dbReference type="ARBA" id="ARBA00022448"/>
    </source>
</evidence>
<feature type="domain" description="ABC transmembrane type-1" evidence="8">
    <location>
        <begin position="97"/>
        <end position="312"/>
    </location>
</feature>
<dbReference type="EMBL" id="QEFB01000018">
    <property type="protein sequence ID" value="PWC04536.1"/>
    <property type="molecule type" value="Genomic_DNA"/>
</dbReference>
<feature type="transmembrane region" description="Helical" evidence="7">
    <location>
        <begin position="242"/>
        <end position="261"/>
    </location>
</feature>
<protein>
    <submittedName>
        <fullName evidence="9">ABC transporter permease</fullName>
    </submittedName>
</protein>
<dbReference type="RefSeq" id="WP_108963626.1">
    <property type="nucleotide sequence ID" value="NZ_QEFB01000018.1"/>
</dbReference>
<dbReference type="CDD" id="cd06261">
    <property type="entry name" value="TM_PBP2"/>
    <property type="match status" value="1"/>
</dbReference>
<evidence type="ECO:0000256" key="3">
    <source>
        <dbReference type="ARBA" id="ARBA00022475"/>
    </source>
</evidence>
<dbReference type="InterPro" id="IPR000515">
    <property type="entry name" value="MetI-like"/>
</dbReference>
<dbReference type="PANTHER" id="PTHR30193">
    <property type="entry name" value="ABC TRANSPORTER PERMEASE PROTEIN"/>
    <property type="match status" value="1"/>
</dbReference>
<keyword evidence="4 7" id="KW-0812">Transmembrane</keyword>
<feature type="transmembrane region" description="Helical" evidence="7">
    <location>
        <begin position="101"/>
        <end position="121"/>
    </location>
</feature>
<evidence type="ECO:0000313" key="10">
    <source>
        <dbReference type="Proteomes" id="UP000244962"/>
    </source>
</evidence>
<feature type="transmembrane region" description="Helical" evidence="7">
    <location>
        <begin position="6"/>
        <end position="29"/>
    </location>
</feature>
<evidence type="ECO:0000313" key="9">
    <source>
        <dbReference type="EMBL" id="PWC04536.1"/>
    </source>
</evidence>
<evidence type="ECO:0000256" key="5">
    <source>
        <dbReference type="ARBA" id="ARBA00022989"/>
    </source>
</evidence>
<sequence length="323" mass="35681">MTTADLIGKIIQVVGGLAIFAAIVGLLFFFLDKAPKRGKDWVQLVVFLAPALILVLLGLIYPAIRTSLLAFTNNQGDFNGIDNFVWMFTQPAILSTLLNTVIWVLLVPTVSTIVGLAYAVFIDKSRGEKFFKALVFMPMAISMVGAGIIWKFVYDYRQSGDEQIGLLNQIVIWFGGEPVQWLQTSPINTFLLIIVMIWIQTGFAMVVLSAAIKAVPMEQLEAAEIDGTNAWQRFTNVTLPGIRGSLVVVITTISIATLKVFDIVRTMTAGNFNTSVIANEMYTQAFRAAEPGRGSALALVLFVLVLPIVIYNIRLMKQQREIR</sequence>
<comment type="subcellular location">
    <subcellularLocation>
        <location evidence="1 7">Cell membrane</location>
        <topology evidence="1 7">Multi-pass membrane protein</topology>
    </subcellularLocation>
</comment>
<comment type="similarity">
    <text evidence="7">Belongs to the binding-protein-dependent transport system permease family.</text>
</comment>
<evidence type="ECO:0000256" key="4">
    <source>
        <dbReference type="ARBA" id="ARBA00022692"/>
    </source>
</evidence>
<feature type="transmembrane region" description="Helical" evidence="7">
    <location>
        <begin position="41"/>
        <end position="64"/>
    </location>
</feature>
<keyword evidence="6 7" id="KW-0472">Membrane</keyword>
<proteinExistence type="inferred from homology"/>
<keyword evidence="3" id="KW-1003">Cell membrane</keyword>
<keyword evidence="10" id="KW-1185">Reference proteome</keyword>
<evidence type="ECO:0000259" key="8">
    <source>
        <dbReference type="PROSITE" id="PS50928"/>
    </source>
</evidence>
<keyword evidence="2 7" id="KW-0813">Transport</keyword>
<reference evidence="10" key="1">
    <citation type="submission" date="2018-04" db="EMBL/GenBank/DDBJ databases">
        <authorList>
            <person name="Liu S."/>
            <person name="Wang Z."/>
            <person name="Li J."/>
        </authorList>
    </citation>
    <scope>NUCLEOTIDE SEQUENCE [LARGE SCALE GENOMIC DNA]</scope>
    <source>
        <strain evidence="10">622</strain>
    </source>
</reference>
<evidence type="ECO:0000256" key="7">
    <source>
        <dbReference type="RuleBase" id="RU363032"/>
    </source>
</evidence>
<dbReference type="InterPro" id="IPR051393">
    <property type="entry name" value="ABC_transporter_permease"/>
</dbReference>
<dbReference type="PROSITE" id="PS50928">
    <property type="entry name" value="ABC_TM1"/>
    <property type="match status" value="1"/>
</dbReference>
<evidence type="ECO:0000256" key="1">
    <source>
        <dbReference type="ARBA" id="ARBA00004651"/>
    </source>
</evidence>